<dbReference type="KEGG" id="tli:Tlie_0068"/>
<dbReference type="HOGENOM" id="CLU_047535_1_0_0"/>
<organism evidence="3 4">
    <name type="scientific">Thermovirga lienii (strain ATCC BAA-1197 / DSM 17291 / Cas60314)</name>
    <dbReference type="NCBI Taxonomy" id="580340"/>
    <lineage>
        <taxon>Bacteria</taxon>
        <taxon>Thermotogati</taxon>
        <taxon>Synergistota</taxon>
        <taxon>Synergistia</taxon>
        <taxon>Synergistales</taxon>
        <taxon>Thermovirgaceae</taxon>
        <taxon>Thermovirga</taxon>
    </lineage>
</organism>
<evidence type="ECO:0000256" key="1">
    <source>
        <dbReference type="ARBA" id="ARBA00010577"/>
    </source>
</evidence>
<keyword evidence="3" id="KW-0969">Cilium</keyword>
<dbReference type="STRING" id="580340.Tlie_0068"/>
<accession>G7V5I7</accession>
<evidence type="ECO:0000313" key="3">
    <source>
        <dbReference type="EMBL" id="AER65814.1"/>
    </source>
</evidence>
<protein>
    <submittedName>
        <fullName evidence="3">Flagellar hook capping protein</fullName>
    </submittedName>
</protein>
<keyword evidence="3" id="KW-0966">Cell projection</keyword>
<sequence>MQCKPITNMNKALKGVMALVNSVNSAGDVSTVQDSATRRASVNSTFDREAFLKILVTQLANQDPLEPLDQSEFISQMAQFASVEQIANIKEELEGLSQFFRFSASSLVGEKITYADVETGEEKEGTVASVIFDSDEVSLKLQEGVEVPIERLLSIG</sequence>
<gene>
    <name evidence="3" type="ordered locus">Tlie_0068</name>
</gene>
<dbReference type="EMBL" id="CP003096">
    <property type="protein sequence ID" value="AER65814.1"/>
    <property type="molecule type" value="Genomic_DNA"/>
</dbReference>
<dbReference type="eggNOG" id="COG1843">
    <property type="taxonomic scope" value="Bacteria"/>
</dbReference>
<reference evidence="3 4" key="2">
    <citation type="journal article" date="2012" name="Stand. Genomic Sci.">
        <title>Genome sequence of the moderately thermophilic, amino-acid-degrading and sulfur-reducing bacterium Thermovirga lienii type strain (Cas60314(T)).</title>
        <authorList>
            <person name="Goker M."/>
            <person name="Saunders E."/>
            <person name="Lapidus A."/>
            <person name="Nolan M."/>
            <person name="Lucas S."/>
            <person name="Hammon N."/>
            <person name="Deshpande S."/>
            <person name="Cheng J.F."/>
            <person name="Han C."/>
            <person name="Tapia R."/>
            <person name="Goodwin L.A."/>
            <person name="Pitluck S."/>
            <person name="Liolios K."/>
            <person name="Mavromatis K."/>
            <person name="Pagani I."/>
            <person name="Ivanova N."/>
            <person name="Mikhailova N."/>
            <person name="Pati A."/>
            <person name="Chen A."/>
            <person name="Palaniappan K."/>
            <person name="Land M."/>
            <person name="Chang Y.J."/>
            <person name="Jeffries C.D."/>
            <person name="Brambilla E.M."/>
            <person name="Rohde M."/>
            <person name="Spring S."/>
            <person name="Detter J.C."/>
            <person name="Woyke T."/>
            <person name="Bristow J."/>
            <person name="Eisen J.A."/>
            <person name="Markowitz V."/>
            <person name="Hugenholtz P."/>
            <person name="Kyrpides N.C."/>
            <person name="Klenk H.P."/>
        </authorList>
    </citation>
    <scope>NUCLEOTIDE SEQUENCE [LARGE SCALE GENOMIC DNA]</scope>
    <source>
        <strain evidence="4">ATCC BAA-1197 / DSM 17291 / Cas60314</strain>
    </source>
</reference>
<dbReference type="GO" id="GO:0044781">
    <property type="term" value="P:bacterial-type flagellum organization"/>
    <property type="evidence" value="ECO:0007669"/>
    <property type="project" value="UniProtKB-KW"/>
</dbReference>
<dbReference type="AlphaFoldDB" id="G7V5I7"/>
<name>G7V5I7_THELD</name>
<dbReference type="Proteomes" id="UP000005868">
    <property type="component" value="Chromosome"/>
</dbReference>
<keyword evidence="3" id="KW-0282">Flagellum</keyword>
<proteinExistence type="inferred from homology"/>
<keyword evidence="4" id="KW-1185">Reference proteome</keyword>
<reference evidence="4" key="1">
    <citation type="submission" date="2011-10" db="EMBL/GenBank/DDBJ databases">
        <title>The complete genome of chromosome of Thermovirga lienii DSM 17291.</title>
        <authorList>
            <consortium name="US DOE Joint Genome Institute (JGI-PGF)"/>
            <person name="Lucas S."/>
            <person name="Copeland A."/>
            <person name="Lapidus A."/>
            <person name="Glavina del Rio T."/>
            <person name="Dalin E."/>
            <person name="Tice H."/>
            <person name="Bruce D."/>
            <person name="Goodwin L."/>
            <person name="Pitluck S."/>
            <person name="Peters L."/>
            <person name="Mikhailova N."/>
            <person name="Saunders E."/>
            <person name="Kyrpides N."/>
            <person name="Mavromatis K."/>
            <person name="Ivanova N."/>
            <person name="Last F.I."/>
            <person name="Brettin T."/>
            <person name="Detter J.C."/>
            <person name="Han C."/>
            <person name="Larimer F."/>
            <person name="Land M."/>
            <person name="Hauser L."/>
            <person name="Markowitz V."/>
            <person name="Cheng J.-F."/>
            <person name="Hugenholtz P."/>
            <person name="Woyke T."/>
            <person name="Wu D."/>
            <person name="Spring S."/>
            <person name="Schroeder M."/>
            <person name="Brambilla E.-M."/>
            <person name="Klenk H.-P."/>
            <person name="Eisen J.A."/>
        </authorList>
    </citation>
    <scope>NUCLEOTIDE SEQUENCE [LARGE SCALE GENOMIC DNA]</scope>
    <source>
        <strain evidence="4">ATCC BAA-1197 / DSM 17291 / Cas60314</strain>
    </source>
</reference>
<evidence type="ECO:0000256" key="2">
    <source>
        <dbReference type="ARBA" id="ARBA00022795"/>
    </source>
</evidence>
<comment type="similarity">
    <text evidence="1">Belongs to the FlgD family.</text>
</comment>
<dbReference type="Pfam" id="PF03963">
    <property type="entry name" value="FlgD"/>
    <property type="match status" value="1"/>
</dbReference>
<keyword evidence="2" id="KW-1005">Bacterial flagellum biogenesis</keyword>
<evidence type="ECO:0000313" key="4">
    <source>
        <dbReference type="Proteomes" id="UP000005868"/>
    </source>
</evidence>
<dbReference type="InterPro" id="IPR005648">
    <property type="entry name" value="FlgD"/>
</dbReference>